<keyword evidence="3" id="KW-0813">Transport</keyword>
<dbReference type="PANTHER" id="PTHR30532:SF25">
    <property type="entry name" value="IRON(III) DICITRATE-BINDING PERIPLASMIC PROTEIN"/>
    <property type="match status" value="1"/>
</dbReference>
<comment type="similarity">
    <text evidence="2">Belongs to the bacterial solute-binding protein 8 family.</text>
</comment>
<sequence length="317" mass="33529">MAALRLRLGAVLATLIAAGSLAACGGGGGGAEATGPTRVVKHAMGETKVPETPKRVVVLDTDKLDTMASLGLTPVGAARGDQQTGWPAYLGERFQKVEPVGTLKEPSLEAIKKLRPDLILGSKFRQEALYPKLAAIAPTVFTEKVGLTWKENFLLDADALNKKAEAEKVLAGYHQRAKDLGAKLGDPAKVKVSILRFMPGTIRMYGPQSFSGIVVADTGIGRPEHQLLADAKDKRFAELSAERLKEADGDVLFVSAYGAQAAKDQQAAAAGPLWKTLEAVKSGNAHVVDDDIWMTGIGPTAAGLILDDLQKHVHPAK</sequence>
<keyword evidence="4 5" id="KW-0732">Signal</keyword>
<gene>
    <name evidence="7" type="ORF">D5H75_36695</name>
</gene>
<dbReference type="EMBL" id="QZEY01000024">
    <property type="protein sequence ID" value="RJL21684.1"/>
    <property type="molecule type" value="Genomic_DNA"/>
</dbReference>
<organism evidence="7 8">
    <name type="scientific">Bailinhaonella thermotolerans</name>
    <dbReference type="NCBI Taxonomy" id="1070861"/>
    <lineage>
        <taxon>Bacteria</taxon>
        <taxon>Bacillati</taxon>
        <taxon>Actinomycetota</taxon>
        <taxon>Actinomycetes</taxon>
        <taxon>Streptosporangiales</taxon>
        <taxon>Streptosporangiaceae</taxon>
        <taxon>Bailinhaonella</taxon>
    </lineage>
</organism>
<dbReference type="InterPro" id="IPR002491">
    <property type="entry name" value="ABC_transptr_periplasmic_BD"/>
</dbReference>
<dbReference type="AlphaFoldDB" id="A0A3A4A0W6"/>
<dbReference type="GO" id="GO:0030288">
    <property type="term" value="C:outer membrane-bounded periplasmic space"/>
    <property type="evidence" value="ECO:0007669"/>
    <property type="project" value="TreeGrafter"/>
</dbReference>
<dbReference type="Proteomes" id="UP000265768">
    <property type="component" value="Unassembled WGS sequence"/>
</dbReference>
<evidence type="ECO:0000256" key="2">
    <source>
        <dbReference type="ARBA" id="ARBA00008814"/>
    </source>
</evidence>
<dbReference type="PANTHER" id="PTHR30532">
    <property type="entry name" value="IRON III DICITRATE-BINDING PERIPLASMIC PROTEIN"/>
    <property type="match status" value="1"/>
</dbReference>
<evidence type="ECO:0000259" key="6">
    <source>
        <dbReference type="PROSITE" id="PS50983"/>
    </source>
</evidence>
<dbReference type="RefSeq" id="WP_119931218.1">
    <property type="nucleotide sequence ID" value="NZ_QZEY01000024.1"/>
</dbReference>
<dbReference type="PROSITE" id="PS51257">
    <property type="entry name" value="PROKAR_LIPOPROTEIN"/>
    <property type="match status" value="1"/>
</dbReference>
<comment type="subcellular location">
    <subcellularLocation>
        <location evidence="1">Cell envelope</location>
    </subcellularLocation>
</comment>
<keyword evidence="8" id="KW-1185">Reference proteome</keyword>
<protein>
    <submittedName>
        <fullName evidence="7">Iron-siderophore ABC transporter substrate-binding protein</fullName>
    </submittedName>
</protein>
<comment type="caution">
    <text evidence="7">The sequence shown here is derived from an EMBL/GenBank/DDBJ whole genome shotgun (WGS) entry which is preliminary data.</text>
</comment>
<proteinExistence type="inferred from homology"/>
<dbReference type="InterPro" id="IPR051313">
    <property type="entry name" value="Bact_iron-sidero_bind"/>
</dbReference>
<evidence type="ECO:0000256" key="4">
    <source>
        <dbReference type="ARBA" id="ARBA00022729"/>
    </source>
</evidence>
<feature type="chain" id="PRO_5038742437" evidence="5">
    <location>
        <begin position="23"/>
        <end position="317"/>
    </location>
</feature>
<reference evidence="7 8" key="1">
    <citation type="submission" date="2018-09" db="EMBL/GenBank/DDBJ databases">
        <title>YIM 75507 draft genome.</title>
        <authorList>
            <person name="Tang S."/>
            <person name="Feng Y."/>
        </authorList>
    </citation>
    <scope>NUCLEOTIDE SEQUENCE [LARGE SCALE GENOMIC DNA]</scope>
    <source>
        <strain evidence="7 8">YIM 75507</strain>
    </source>
</reference>
<feature type="signal peptide" evidence="5">
    <location>
        <begin position="1"/>
        <end position="22"/>
    </location>
</feature>
<accession>A0A3A4A0W6</accession>
<dbReference type="GO" id="GO:1901678">
    <property type="term" value="P:iron coordination entity transport"/>
    <property type="evidence" value="ECO:0007669"/>
    <property type="project" value="UniProtKB-ARBA"/>
</dbReference>
<evidence type="ECO:0000313" key="7">
    <source>
        <dbReference type="EMBL" id="RJL21684.1"/>
    </source>
</evidence>
<evidence type="ECO:0000313" key="8">
    <source>
        <dbReference type="Proteomes" id="UP000265768"/>
    </source>
</evidence>
<dbReference type="Pfam" id="PF01497">
    <property type="entry name" value="Peripla_BP_2"/>
    <property type="match status" value="1"/>
</dbReference>
<dbReference type="Gene3D" id="3.40.50.1980">
    <property type="entry name" value="Nitrogenase molybdenum iron protein domain"/>
    <property type="match status" value="2"/>
</dbReference>
<evidence type="ECO:0000256" key="1">
    <source>
        <dbReference type="ARBA" id="ARBA00004196"/>
    </source>
</evidence>
<evidence type="ECO:0000256" key="5">
    <source>
        <dbReference type="SAM" id="SignalP"/>
    </source>
</evidence>
<feature type="domain" description="Fe/B12 periplasmic-binding" evidence="6">
    <location>
        <begin position="55"/>
        <end position="317"/>
    </location>
</feature>
<dbReference type="OrthoDB" id="9793175at2"/>
<evidence type="ECO:0000256" key="3">
    <source>
        <dbReference type="ARBA" id="ARBA00022448"/>
    </source>
</evidence>
<dbReference type="CDD" id="cd01146">
    <property type="entry name" value="FhuD"/>
    <property type="match status" value="1"/>
</dbReference>
<dbReference type="SUPFAM" id="SSF53807">
    <property type="entry name" value="Helical backbone' metal receptor"/>
    <property type="match status" value="1"/>
</dbReference>
<dbReference type="PROSITE" id="PS50983">
    <property type="entry name" value="FE_B12_PBP"/>
    <property type="match status" value="1"/>
</dbReference>
<name>A0A3A4A0W6_9ACTN</name>